<dbReference type="RefSeq" id="WP_160547421.1">
    <property type="nucleotide sequence ID" value="NZ_JBHLUU010000015.1"/>
</dbReference>
<sequence length="114" mass="12669">MKRLFVSLLVTLILYIIYVDLSIGTIPHNETIESVEVNSEVNSNEETAIPSFSKTVEQGDTVLSIIESQLEGALPVPIEKIVNDFIVLNKGKKPEEIQAGKLYLFPDYSKSDSN</sequence>
<dbReference type="EMBL" id="JBHLUU010000015">
    <property type="protein sequence ID" value="MFC0474427.1"/>
    <property type="molecule type" value="Genomic_DNA"/>
</dbReference>
<comment type="caution">
    <text evidence="1">The sequence shown here is derived from an EMBL/GenBank/DDBJ whole genome shotgun (WGS) entry which is preliminary data.</text>
</comment>
<keyword evidence="2" id="KW-1185">Reference proteome</keyword>
<evidence type="ECO:0000313" key="2">
    <source>
        <dbReference type="Proteomes" id="UP001589738"/>
    </source>
</evidence>
<gene>
    <name evidence="1" type="ORF">ACFFHF_03830</name>
</gene>
<proteinExistence type="predicted"/>
<evidence type="ECO:0000313" key="1">
    <source>
        <dbReference type="EMBL" id="MFC0474427.1"/>
    </source>
</evidence>
<protein>
    <recommendedName>
        <fullName evidence="3">LysM domain-containing protein</fullName>
    </recommendedName>
</protein>
<reference evidence="1 2" key="1">
    <citation type="submission" date="2024-09" db="EMBL/GenBank/DDBJ databases">
        <authorList>
            <person name="Sun Q."/>
            <person name="Mori K."/>
        </authorList>
    </citation>
    <scope>NUCLEOTIDE SEQUENCE [LARGE SCALE GENOMIC DNA]</scope>
    <source>
        <strain evidence="1 2">CGMCC 1.9126</strain>
    </source>
</reference>
<accession>A0ABV6KM84</accession>
<dbReference type="Proteomes" id="UP001589738">
    <property type="component" value="Unassembled WGS sequence"/>
</dbReference>
<name>A0ABV6KM84_9BACI</name>
<evidence type="ECO:0008006" key="3">
    <source>
        <dbReference type="Google" id="ProtNLM"/>
    </source>
</evidence>
<organism evidence="1 2">
    <name type="scientific">Robertmurraya beringensis</name>
    <dbReference type="NCBI Taxonomy" id="641660"/>
    <lineage>
        <taxon>Bacteria</taxon>
        <taxon>Bacillati</taxon>
        <taxon>Bacillota</taxon>
        <taxon>Bacilli</taxon>
        <taxon>Bacillales</taxon>
        <taxon>Bacillaceae</taxon>
        <taxon>Robertmurraya</taxon>
    </lineage>
</organism>